<evidence type="ECO:0000313" key="1">
    <source>
        <dbReference type="EMBL" id="KAJ9079002.1"/>
    </source>
</evidence>
<organism evidence="1 2">
    <name type="scientific">Entomophthora muscae</name>
    <dbReference type="NCBI Taxonomy" id="34485"/>
    <lineage>
        <taxon>Eukaryota</taxon>
        <taxon>Fungi</taxon>
        <taxon>Fungi incertae sedis</taxon>
        <taxon>Zoopagomycota</taxon>
        <taxon>Entomophthoromycotina</taxon>
        <taxon>Entomophthoromycetes</taxon>
        <taxon>Entomophthorales</taxon>
        <taxon>Entomophthoraceae</taxon>
        <taxon>Entomophthora</taxon>
    </lineage>
</organism>
<reference evidence="1" key="1">
    <citation type="submission" date="2022-04" db="EMBL/GenBank/DDBJ databases">
        <title>Genome of the entomopathogenic fungus Entomophthora muscae.</title>
        <authorList>
            <person name="Elya C."/>
            <person name="Lovett B.R."/>
            <person name="Lee E."/>
            <person name="Macias A.M."/>
            <person name="Hajek A.E."/>
            <person name="De Bivort B.L."/>
            <person name="Kasson M.T."/>
            <person name="De Fine Licht H.H."/>
            <person name="Stajich J.E."/>
        </authorList>
    </citation>
    <scope>NUCLEOTIDE SEQUENCE</scope>
    <source>
        <strain evidence="1">Berkeley</strain>
    </source>
</reference>
<name>A0ACC2TWX3_9FUNG</name>
<accession>A0ACC2TWX3</accession>
<gene>
    <name evidence="1" type="ORF">DSO57_1001215</name>
</gene>
<proteinExistence type="predicted"/>
<evidence type="ECO:0000313" key="2">
    <source>
        <dbReference type="Proteomes" id="UP001165960"/>
    </source>
</evidence>
<protein>
    <submittedName>
        <fullName evidence="1">Uncharacterized protein</fullName>
    </submittedName>
</protein>
<sequence length="468" mass="53304">MDQNKTQEELNKVSFRDSLEDPETPPQKIDKKLLTFFLKDSGWRALRVFFIVGGIRSGVNILLKTLFHLRKKKPFQKDLLEAFIGKEVRGSCLFLGGFVFTWKFLSRILPIYHQKRTRLTDFLSGFIAGIFILAERSDRQVSFSQQLSVRAAHSFFTSLSSKNIFTIPHANSILFVLSTSQILYSYVIHHKTLPPSIYNFMVQQAQIPHSILEVNRRVISRQEIDVEAFTDLLKGMKATPNTINVISKLSPMPGVLPCVAYHPSLDSCTVTFFAKFSKVMKMILPVYAGLTFLPAIFLRFPLFKASPKEILLKCTLGSIRSSAFLATLVSVYQLAICQIRSLGSIVGAKDHRAIYFLAALVASIPAILIEKPSRRTELSLYAIPKAIDSLYRILYSKRWMFGVPHFEAFMFMVASGTTMLYYQCEPEILSPLLRWVLDKLVGLRNTNSATFKEKENAEEKQDLTERER</sequence>
<comment type="caution">
    <text evidence="1">The sequence shown here is derived from an EMBL/GenBank/DDBJ whole genome shotgun (WGS) entry which is preliminary data.</text>
</comment>
<dbReference type="Proteomes" id="UP001165960">
    <property type="component" value="Unassembled WGS sequence"/>
</dbReference>
<keyword evidence="2" id="KW-1185">Reference proteome</keyword>
<dbReference type="EMBL" id="QTSX02002132">
    <property type="protein sequence ID" value="KAJ9079002.1"/>
    <property type="molecule type" value="Genomic_DNA"/>
</dbReference>